<dbReference type="AlphaFoldDB" id="A0A0F9A764"/>
<proteinExistence type="predicted"/>
<sequence>MSSRQTLVKTLRILAVAVLTAALSAVPAHAGDYYWDAGGGIDTS</sequence>
<dbReference type="InterPro" id="IPR006311">
    <property type="entry name" value="TAT_signal"/>
</dbReference>
<protein>
    <submittedName>
        <fullName evidence="1">Uncharacterized protein</fullName>
    </submittedName>
</protein>
<gene>
    <name evidence="1" type="ORF">LCGC14_2607410</name>
</gene>
<reference evidence="1" key="1">
    <citation type="journal article" date="2015" name="Nature">
        <title>Complex archaea that bridge the gap between prokaryotes and eukaryotes.</title>
        <authorList>
            <person name="Spang A."/>
            <person name="Saw J.H."/>
            <person name="Jorgensen S.L."/>
            <person name="Zaremba-Niedzwiedzka K."/>
            <person name="Martijn J."/>
            <person name="Lind A.E."/>
            <person name="van Eijk R."/>
            <person name="Schleper C."/>
            <person name="Guy L."/>
            <person name="Ettema T.J."/>
        </authorList>
    </citation>
    <scope>NUCLEOTIDE SEQUENCE</scope>
</reference>
<organism evidence="1">
    <name type="scientific">marine sediment metagenome</name>
    <dbReference type="NCBI Taxonomy" id="412755"/>
    <lineage>
        <taxon>unclassified sequences</taxon>
        <taxon>metagenomes</taxon>
        <taxon>ecological metagenomes</taxon>
    </lineage>
</organism>
<accession>A0A0F9A764</accession>
<dbReference type="PROSITE" id="PS51318">
    <property type="entry name" value="TAT"/>
    <property type="match status" value="1"/>
</dbReference>
<evidence type="ECO:0000313" key="1">
    <source>
        <dbReference type="EMBL" id="KKL05300.1"/>
    </source>
</evidence>
<name>A0A0F9A764_9ZZZZ</name>
<comment type="caution">
    <text evidence="1">The sequence shown here is derived from an EMBL/GenBank/DDBJ whole genome shotgun (WGS) entry which is preliminary data.</text>
</comment>
<dbReference type="EMBL" id="LAZR01044176">
    <property type="protein sequence ID" value="KKL05300.1"/>
    <property type="molecule type" value="Genomic_DNA"/>
</dbReference>